<accession>A0A0H5QMN8</accession>
<sequence>ASCFLLQNVVTCAVAKGLRNLLQSEMCVASSNFNGLLHERVIIVRDSTILAVVAAVSPIAQEVPVAPCSLQLKNKNAAERTSSSCAGSGNATTRVSKPRGHKAL</sequence>
<reference evidence="2" key="1">
    <citation type="submission" date="2015-04" db="EMBL/GenBank/DDBJ databases">
        <title>The genome sequence of the plant pathogenic Rhizarian Plasmodiophora brassicae reveals insights in its biotrophic life cycle and the origin of chitin synthesis.</title>
        <authorList>
            <person name="Schwelm A."/>
            <person name="Fogelqvist J."/>
            <person name="Knaust A."/>
            <person name="Julke S."/>
            <person name="Lilja T."/>
            <person name="Dhandapani V."/>
            <person name="Bonilla-Rosso G."/>
            <person name="Karlsson M."/>
            <person name="Shevchenko A."/>
            <person name="Choi S.R."/>
            <person name="Kim H.G."/>
            <person name="Park J.Y."/>
            <person name="Lim Y.P."/>
            <person name="Ludwig-Muller J."/>
            <person name="Dixelius C."/>
        </authorList>
    </citation>
    <scope>NUCLEOTIDE SEQUENCE</scope>
    <source>
        <tissue evidence="2">Potato root galls</tissue>
    </source>
</reference>
<dbReference type="AlphaFoldDB" id="A0A0H5QMN8"/>
<feature type="non-terminal residue" evidence="2">
    <location>
        <position position="1"/>
    </location>
</feature>
<evidence type="ECO:0000313" key="2">
    <source>
        <dbReference type="EMBL" id="CRZ03420.1"/>
    </source>
</evidence>
<feature type="compositionally biased region" description="Polar residues" evidence="1">
    <location>
        <begin position="78"/>
        <end position="95"/>
    </location>
</feature>
<dbReference type="EMBL" id="HACM01002978">
    <property type="protein sequence ID" value="CRZ03420.1"/>
    <property type="molecule type" value="Transcribed_RNA"/>
</dbReference>
<evidence type="ECO:0000256" key="1">
    <source>
        <dbReference type="SAM" id="MobiDB-lite"/>
    </source>
</evidence>
<feature type="region of interest" description="Disordered" evidence="1">
    <location>
        <begin position="78"/>
        <end position="104"/>
    </location>
</feature>
<protein>
    <submittedName>
        <fullName evidence="2">Uncharacterized protein</fullName>
    </submittedName>
</protein>
<organism evidence="2">
    <name type="scientific">Spongospora subterranea</name>
    <dbReference type="NCBI Taxonomy" id="70186"/>
    <lineage>
        <taxon>Eukaryota</taxon>
        <taxon>Sar</taxon>
        <taxon>Rhizaria</taxon>
        <taxon>Endomyxa</taxon>
        <taxon>Phytomyxea</taxon>
        <taxon>Plasmodiophorida</taxon>
        <taxon>Plasmodiophoridae</taxon>
        <taxon>Spongospora</taxon>
    </lineage>
</organism>
<name>A0A0H5QMN8_9EUKA</name>
<proteinExistence type="predicted"/>